<evidence type="ECO:0000313" key="3">
    <source>
        <dbReference type="Proteomes" id="UP000191933"/>
    </source>
</evidence>
<gene>
    <name evidence="2" type="ORF">AGR2A_pa40106</name>
</gene>
<dbReference type="EMBL" id="FBVY01000042">
    <property type="protein sequence ID" value="CUX02183.1"/>
    <property type="molecule type" value="Genomic_DNA"/>
</dbReference>
<keyword evidence="1" id="KW-0472">Membrane</keyword>
<dbReference type="Proteomes" id="UP000191933">
    <property type="component" value="Unassembled WGS sequence"/>
</dbReference>
<name>A0A9W5F7Q5_9HYPH</name>
<evidence type="ECO:0000256" key="1">
    <source>
        <dbReference type="SAM" id="Phobius"/>
    </source>
</evidence>
<sequence>MTSCREGASPPGTCRYGTVGGGAINVAPRSDVFTTGRVSCKYETMKPIMVIQRIVCAFAMLAVLMGPASVSTAAAAMASSGQMAGMAMDMADQSPDEEAMADMPCCPEEKKPAIPDCMKFCPLALVCSTVIVGNLSAAASLPVVLPLPMSFPRLAGAEFASALVEPPPRPPRA</sequence>
<keyword evidence="1" id="KW-1133">Transmembrane helix</keyword>
<keyword evidence="1" id="KW-0812">Transmembrane</keyword>
<reference evidence="2 3" key="1">
    <citation type="submission" date="2016-01" db="EMBL/GenBank/DDBJ databases">
        <authorList>
            <person name="Regsiter A."/>
            <person name="william w."/>
        </authorList>
    </citation>
    <scope>NUCLEOTIDE SEQUENCE [LARGE SCALE GENOMIC DNA]</scope>
    <source>
        <strain evidence="2 3">CFBP 5494</strain>
    </source>
</reference>
<dbReference type="AlphaFoldDB" id="A0A9W5F7Q5"/>
<comment type="caution">
    <text evidence="2">The sequence shown here is derived from an EMBL/GenBank/DDBJ whole genome shotgun (WGS) entry which is preliminary data.</text>
</comment>
<organism evidence="2 3">
    <name type="scientific">Agrobacterium genomosp. 2 str. CFBP 5494</name>
    <dbReference type="NCBI Taxonomy" id="1183436"/>
    <lineage>
        <taxon>Bacteria</taxon>
        <taxon>Pseudomonadati</taxon>
        <taxon>Pseudomonadota</taxon>
        <taxon>Alphaproteobacteria</taxon>
        <taxon>Hyphomicrobiales</taxon>
        <taxon>Rhizobiaceae</taxon>
        <taxon>Rhizobium/Agrobacterium group</taxon>
        <taxon>Agrobacterium</taxon>
        <taxon>Agrobacterium tumefaciens complex</taxon>
    </lineage>
</organism>
<keyword evidence="3" id="KW-1185">Reference proteome</keyword>
<proteinExistence type="predicted"/>
<dbReference type="RefSeq" id="WP_139786415.1">
    <property type="nucleotide sequence ID" value="NZ_LT009720.1"/>
</dbReference>
<feature type="transmembrane region" description="Helical" evidence="1">
    <location>
        <begin position="54"/>
        <end position="78"/>
    </location>
</feature>
<evidence type="ECO:0000313" key="2">
    <source>
        <dbReference type="EMBL" id="CUX02183.1"/>
    </source>
</evidence>
<accession>A0A9W5F7Q5</accession>
<protein>
    <submittedName>
        <fullName evidence="2">Uncharacterized protein</fullName>
    </submittedName>
</protein>